<proteinExistence type="predicted"/>
<keyword evidence="3" id="KW-1185">Reference proteome</keyword>
<dbReference type="AlphaFoldDB" id="A0A183B0L3"/>
<dbReference type="Proteomes" id="UP000272942">
    <property type="component" value="Unassembled WGS sequence"/>
</dbReference>
<gene>
    <name evidence="2" type="ORF">ECPE_LOCUS12748</name>
</gene>
<protein>
    <submittedName>
        <fullName evidence="4">Hydrophobin</fullName>
    </submittedName>
</protein>
<evidence type="ECO:0000313" key="2">
    <source>
        <dbReference type="EMBL" id="VDP90020.1"/>
    </source>
</evidence>
<evidence type="ECO:0000256" key="1">
    <source>
        <dbReference type="SAM" id="SignalP"/>
    </source>
</evidence>
<name>A0A183B0L3_9TREM</name>
<reference evidence="2 3" key="2">
    <citation type="submission" date="2018-11" db="EMBL/GenBank/DDBJ databases">
        <authorList>
            <consortium name="Pathogen Informatics"/>
        </authorList>
    </citation>
    <scope>NUCLEOTIDE SEQUENCE [LARGE SCALE GENOMIC DNA]</scope>
    <source>
        <strain evidence="2 3">Egypt</strain>
    </source>
</reference>
<evidence type="ECO:0000313" key="4">
    <source>
        <dbReference type="WBParaSite" id="ECPE_0001278501-mRNA-1"/>
    </source>
</evidence>
<feature type="chain" id="PRO_5043138269" evidence="1">
    <location>
        <begin position="20"/>
        <end position="99"/>
    </location>
</feature>
<sequence>MSLVPTASVLLAWLSLITAQFDHCLRPSGCYGDACCFNVVTKTGPICDPIPGCAASFPVDCCRNARPIHTDFGIFYGYAIQLDSAFGYGELGQRYLEVS</sequence>
<organism evidence="4">
    <name type="scientific">Echinostoma caproni</name>
    <dbReference type="NCBI Taxonomy" id="27848"/>
    <lineage>
        <taxon>Eukaryota</taxon>
        <taxon>Metazoa</taxon>
        <taxon>Spiralia</taxon>
        <taxon>Lophotrochozoa</taxon>
        <taxon>Platyhelminthes</taxon>
        <taxon>Trematoda</taxon>
        <taxon>Digenea</taxon>
        <taxon>Plagiorchiida</taxon>
        <taxon>Echinostomata</taxon>
        <taxon>Echinostomatoidea</taxon>
        <taxon>Echinostomatidae</taxon>
        <taxon>Echinostoma</taxon>
    </lineage>
</organism>
<reference evidence="4" key="1">
    <citation type="submission" date="2016-06" db="UniProtKB">
        <authorList>
            <consortium name="WormBaseParasite"/>
        </authorList>
    </citation>
    <scope>IDENTIFICATION</scope>
</reference>
<feature type="signal peptide" evidence="1">
    <location>
        <begin position="1"/>
        <end position="19"/>
    </location>
</feature>
<dbReference type="EMBL" id="UZAN01053529">
    <property type="protein sequence ID" value="VDP90020.1"/>
    <property type="molecule type" value="Genomic_DNA"/>
</dbReference>
<accession>A0A183B0L3</accession>
<evidence type="ECO:0000313" key="3">
    <source>
        <dbReference type="Proteomes" id="UP000272942"/>
    </source>
</evidence>
<dbReference type="WBParaSite" id="ECPE_0001278501-mRNA-1">
    <property type="protein sequence ID" value="ECPE_0001278501-mRNA-1"/>
    <property type="gene ID" value="ECPE_0001278501"/>
</dbReference>
<keyword evidence="1" id="KW-0732">Signal</keyword>